<dbReference type="PANTHER" id="PTHR34219">
    <property type="entry name" value="IRON-REGULATED INNER MEMBRANE PROTEIN-RELATED"/>
    <property type="match status" value="1"/>
</dbReference>
<dbReference type="RefSeq" id="WP_111316606.1">
    <property type="nucleotide sequence ID" value="NZ_QKZT01000002.1"/>
</dbReference>
<dbReference type="Pfam" id="PF03929">
    <property type="entry name" value="PepSY_TM"/>
    <property type="match status" value="1"/>
</dbReference>
<dbReference type="OrthoDB" id="6307929at2"/>
<dbReference type="PANTHER" id="PTHR34219:SF4">
    <property type="entry name" value="PEPSY DOMAIN-CONTAINING PROTEIN"/>
    <property type="match status" value="1"/>
</dbReference>
<keyword evidence="1" id="KW-0472">Membrane</keyword>
<dbReference type="Proteomes" id="UP000248882">
    <property type="component" value="Unassembled WGS sequence"/>
</dbReference>
<sequence length="547" mass="62093">MSNRIYNILFHTHTISGIIISVALYVIFFAGSFSFFRDEIISWERNESISEGWALQEMDFDLVLDTLQARKGIAKTDLVFNQYYDEQRTGVTISAPKDAVVKEGEGRRGRGGRGNFFYMNTQDLKTYDYQESYSFGEFLYRLHFFAQLNFYGRSGYLLAGIIAFFFLFAVITGVIVHWKKIISNFYIFRPNNSIKNLWTDAHTALGIIGLPYQFMFALTGVYIIVGLTIMSPAIISYAYEGNQEKAYDDFGFNPPKYEFVGKPLERDFSVNGLLAQTKEKWPEFHVHNASIFNYGDENMHVQFTGKSDYDKKFASSGTITYRVADGEIVVEKSPFQEVSYLDGARAVILRLHFGDFGGKGLKLIYFALGLLTCFVIVSGVMIWLVARDKKHVSPIKRKFNAWLVWFYLGGCLSMFPATAFTFVMIKVGLQDPVADRSTFIFQTFFWSWLALTLIFTFLRNNAVTNKFTMILGGIIGLGVPLMNGLISGNWLWITLRNGQTDIFLIDALWLVISVSAILIGLKMKLKKAEEEPGKTTAPRRKSAVAVG</sequence>
<keyword evidence="1" id="KW-1133">Transmembrane helix</keyword>
<reference evidence="2 3" key="1">
    <citation type="submission" date="2018-06" db="EMBL/GenBank/DDBJ databases">
        <title>Genomic Encyclopedia of Archaeal and Bacterial Type Strains, Phase II (KMG-II): from individual species to whole genera.</title>
        <authorList>
            <person name="Goeker M."/>
        </authorList>
    </citation>
    <scope>NUCLEOTIDE SEQUENCE [LARGE SCALE GENOMIC DNA]</scope>
    <source>
        <strain evidence="2 3">DSM 19830</strain>
    </source>
</reference>
<feature type="transmembrane region" description="Helical" evidence="1">
    <location>
        <begin position="405"/>
        <end position="427"/>
    </location>
</feature>
<feature type="transmembrane region" description="Helical" evidence="1">
    <location>
        <begin position="214"/>
        <end position="239"/>
    </location>
</feature>
<dbReference type="EMBL" id="QKZT01000002">
    <property type="protein sequence ID" value="PZX56570.1"/>
    <property type="molecule type" value="Genomic_DNA"/>
</dbReference>
<feature type="transmembrane region" description="Helical" evidence="1">
    <location>
        <begin position="12"/>
        <end position="36"/>
    </location>
</feature>
<name>A0A2W7RDY2_9BACT</name>
<feature type="transmembrane region" description="Helical" evidence="1">
    <location>
        <begin position="470"/>
        <end position="490"/>
    </location>
</feature>
<evidence type="ECO:0000256" key="1">
    <source>
        <dbReference type="SAM" id="Phobius"/>
    </source>
</evidence>
<feature type="transmembrane region" description="Helical" evidence="1">
    <location>
        <begin position="363"/>
        <end position="385"/>
    </location>
</feature>
<evidence type="ECO:0000313" key="3">
    <source>
        <dbReference type="Proteomes" id="UP000248882"/>
    </source>
</evidence>
<gene>
    <name evidence="2" type="ORF">LV85_00497</name>
</gene>
<feature type="transmembrane region" description="Helical" evidence="1">
    <location>
        <begin position="439"/>
        <end position="458"/>
    </location>
</feature>
<keyword evidence="1" id="KW-0812">Transmembrane</keyword>
<protein>
    <submittedName>
        <fullName evidence="2">Putative iron-regulated membrane protein</fullName>
    </submittedName>
</protein>
<dbReference type="AlphaFoldDB" id="A0A2W7RDY2"/>
<accession>A0A2W7RDY2</accession>
<feature type="transmembrane region" description="Helical" evidence="1">
    <location>
        <begin position="156"/>
        <end position="178"/>
    </location>
</feature>
<proteinExistence type="predicted"/>
<dbReference type="InterPro" id="IPR005625">
    <property type="entry name" value="PepSY-ass_TM"/>
</dbReference>
<evidence type="ECO:0000313" key="2">
    <source>
        <dbReference type="EMBL" id="PZX56570.1"/>
    </source>
</evidence>
<keyword evidence="3" id="KW-1185">Reference proteome</keyword>
<feature type="transmembrane region" description="Helical" evidence="1">
    <location>
        <begin position="502"/>
        <end position="521"/>
    </location>
</feature>
<comment type="caution">
    <text evidence="2">The sequence shown here is derived from an EMBL/GenBank/DDBJ whole genome shotgun (WGS) entry which is preliminary data.</text>
</comment>
<organism evidence="2 3">
    <name type="scientific">Algoriphagus chordae</name>
    <dbReference type="NCBI Taxonomy" id="237019"/>
    <lineage>
        <taxon>Bacteria</taxon>
        <taxon>Pseudomonadati</taxon>
        <taxon>Bacteroidota</taxon>
        <taxon>Cytophagia</taxon>
        <taxon>Cytophagales</taxon>
        <taxon>Cyclobacteriaceae</taxon>
        <taxon>Algoriphagus</taxon>
    </lineage>
</organism>